<gene>
    <name evidence="3" type="ORF">QPX42_07825</name>
</gene>
<dbReference type="Pfam" id="PF02113">
    <property type="entry name" value="Peptidase_S13"/>
    <property type="match status" value="3"/>
</dbReference>
<dbReference type="AlphaFoldDB" id="A0AAP4BQB5"/>
<dbReference type="Gene3D" id="3.40.710.10">
    <property type="entry name" value="DD-peptidase/beta-lactamase superfamily"/>
    <property type="match status" value="2"/>
</dbReference>
<accession>A0AAP4BQB5</accession>
<dbReference type="PANTHER" id="PTHR30023">
    <property type="entry name" value="D-ALANYL-D-ALANINE CARBOXYPEPTIDASE"/>
    <property type="match status" value="1"/>
</dbReference>
<keyword evidence="2 3" id="KW-0378">Hydrolase</keyword>
<dbReference type="InterPro" id="IPR000667">
    <property type="entry name" value="Peptidase_S13"/>
</dbReference>
<evidence type="ECO:0000256" key="2">
    <source>
        <dbReference type="ARBA" id="ARBA00022801"/>
    </source>
</evidence>
<evidence type="ECO:0000313" key="4">
    <source>
        <dbReference type="Proteomes" id="UP001224412"/>
    </source>
</evidence>
<dbReference type="Proteomes" id="UP001224412">
    <property type="component" value="Unassembled WGS sequence"/>
</dbReference>
<reference evidence="3" key="1">
    <citation type="submission" date="2023-05" db="EMBL/GenBank/DDBJ databases">
        <title>Metabolic capabilities are highly conserved among human nasal-associated Corynebacterium species in pangenomic analyses.</title>
        <authorList>
            <person name="Tran T.H."/>
            <person name="Roberts A.Q."/>
            <person name="Escapa I.F."/>
            <person name="Gao W."/>
            <person name="Conlan S."/>
            <person name="Kong H."/>
            <person name="Segre J.A."/>
            <person name="Kelly M.S."/>
            <person name="Lemon K.P."/>
        </authorList>
    </citation>
    <scope>NUCLEOTIDE SEQUENCE</scope>
    <source>
        <strain evidence="3">KPL2773</strain>
    </source>
</reference>
<dbReference type="EMBL" id="JASNVH010000011">
    <property type="protein sequence ID" value="MDK4307443.1"/>
    <property type="molecule type" value="Genomic_DNA"/>
</dbReference>
<dbReference type="InterPro" id="IPR012338">
    <property type="entry name" value="Beta-lactam/transpept-like"/>
</dbReference>
<dbReference type="PANTHER" id="PTHR30023:SF0">
    <property type="entry name" value="PENICILLIN-SENSITIVE CARBOXYPEPTIDASE A"/>
    <property type="match status" value="1"/>
</dbReference>
<dbReference type="SUPFAM" id="SSF56601">
    <property type="entry name" value="beta-lactamase/transpeptidase-like"/>
    <property type="match status" value="1"/>
</dbReference>
<dbReference type="EC" id="3.4.16.4" evidence="3"/>
<dbReference type="PRINTS" id="PR00922">
    <property type="entry name" value="DADACBPTASE3"/>
</dbReference>
<dbReference type="RefSeq" id="WP_284588900.1">
    <property type="nucleotide sequence ID" value="NZ_JASNUC010000006.1"/>
</dbReference>
<comment type="similarity">
    <text evidence="1">Belongs to the peptidase S13 family.</text>
</comment>
<keyword evidence="3" id="KW-0121">Carboxypeptidase</keyword>
<dbReference type="GO" id="GO:0006508">
    <property type="term" value="P:proteolysis"/>
    <property type="evidence" value="ECO:0007669"/>
    <property type="project" value="InterPro"/>
</dbReference>
<organism evidence="3 4">
    <name type="scientific">Corynebacterium pseudodiphtheriticum</name>
    <dbReference type="NCBI Taxonomy" id="37637"/>
    <lineage>
        <taxon>Bacteria</taxon>
        <taxon>Bacillati</taxon>
        <taxon>Actinomycetota</taxon>
        <taxon>Actinomycetes</taxon>
        <taxon>Mycobacteriales</taxon>
        <taxon>Corynebacteriaceae</taxon>
        <taxon>Corynebacterium</taxon>
    </lineage>
</organism>
<dbReference type="GO" id="GO:0000270">
    <property type="term" value="P:peptidoglycan metabolic process"/>
    <property type="evidence" value="ECO:0007669"/>
    <property type="project" value="TreeGrafter"/>
</dbReference>
<protein>
    <submittedName>
        <fullName evidence="3">D-alanyl-D-alanine carboxypeptidase</fullName>
        <ecNumber evidence="3">3.4.16.4</ecNumber>
    </submittedName>
</protein>
<evidence type="ECO:0000313" key="3">
    <source>
        <dbReference type="EMBL" id="MDK4307443.1"/>
    </source>
</evidence>
<keyword evidence="3" id="KW-0645">Protease</keyword>
<name>A0AAP4BQB5_9CORY</name>
<dbReference type="GO" id="GO:0009002">
    <property type="term" value="F:serine-type D-Ala-D-Ala carboxypeptidase activity"/>
    <property type="evidence" value="ECO:0007669"/>
    <property type="project" value="UniProtKB-EC"/>
</dbReference>
<evidence type="ECO:0000256" key="1">
    <source>
        <dbReference type="ARBA" id="ARBA00006096"/>
    </source>
</evidence>
<comment type="caution">
    <text evidence="3">The sequence shown here is derived from an EMBL/GenBank/DDBJ whole genome shotgun (WGS) entry which is preliminary data.</text>
</comment>
<proteinExistence type="inferred from homology"/>
<sequence length="445" mass="45957">MKVFWWVSVVVAVVVVAATATVGVAYHQAYNEVESAPAYELAPAELPVTPVDPALADASGNASPAAGFQPPAITGSVGASVFDLNSQHLVYEHNAQQQFVPASSTKVLTATAALATMDLDKRLHTVIEQDGGRVVIRAAGDVWLDDADLDAAAAVIGQADSVEIDTSLWDGPTQAEGWDPANVAEGYIAPMEPAMLHGARIGATTGDVPRSTSPAFDVAQALADRVGATQVGIHDGAPSMPEVAVMKSPILRERLELMIKHSDNVMAEAIGREIAIARGKQPATFADATSATLQVLSEIGVDVTGAALRDNSGLSSDNRLTPATLLQCLQVAARGSGADAAETTDAAFTTDAAAADSGSVGDLRSLLDLLPVAGGDGTLDDRYAELSARGYARAKTGTLTDTSALVGIVTGKSGHTYAYSLLVNDAPILPARAQLDEFVSALREH</sequence>